<dbReference type="PIRSF" id="PIRSF015761">
    <property type="entry name" value="Protein_L"/>
    <property type="match status" value="1"/>
</dbReference>
<evidence type="ECO:0000256" key="5">
    <source>
        <dbReference type="ARBA" id="ARBA00022519"/>
    </source>
</evidence>
<dbReference type="OrthoDB" id="7011844at2"/>
<comment type="subcellular location">
    <subcellularLocation>
        <location evidence="1">Cell inner membrane</location>
        <topology evidence="1">Single-pass membrane protein</topology>
    </subcellularLocation>
</comment>
<evidence type="ECO:0000313" key="14">
    <source>
        <dbReference type="EMBL" id="KTD29759.1"/>
    </source>
</evidence>
<keyword evidence="3 10" id="KW-0813">Transport</keyword>
<dbReference type="InterPro" id="IPR025691">
    <property type="entry name" value="GspL_pp_dom"/>
</dbReference>
<evidence type="ECO:0000256" key="7">
    <source>
        <dbReference type="ARBA" id="ARBA00022927"/>
    </source>
</evidence>
<keyword evidence="5" id="KW-0997">Cell inner membrane</keyword>
<dbReference type="STRING" id="454.Lisr_0819"/>
<evidence type="ECO:0000256" key="2">
    <source>
        <dbReference type="ARBA" id="ARBA00005318"/>
    </source>
</evidence>
<keyword evidence="4" id="KW-1003">Cell membrane</keyword>
<evidence type="ECO:0000256" key="11">
    <source>
        <dbReference type="SAM" id="Coils"/>
    </source>
</evidence>
<evidence type="ECO:0000256" key="8">
    <source>
        <dbReference type="ARBA" id="ARBA00022989"/>
    </source>
</evidence>
<dbReference type="GO" id="GO:0015628">
    <property type="term" value="P:protein secretion by the type II secretion system"/>
    <property type="evidence" value="ECO:0007669"/>
    <property type="project" value="InterPro"/>
</dbReference>
<comment type="similarity">
    <text evidence="2 10">Belongs to the GSP L family.</text>
</comment>
<keyword evidence="8" id="KW-1133">Transmembrane helix</keyword>
<keyword evidence="15" id="KW-1185">Reference proteome</keyword>
<dbReference type="Proteomes" id="UP000054761">
    <property type="component" value="Unassembled WGS sequence"/>
</dbReference>
<dbReference type="Gene3D" id="3.30.1360.100">
    <property type="entry name" value="General secretion pathway protein M, EpsM"/>
    <property type="match status" value="1"/>
</dbReference>
<dbReference type="GO" id="GO:0005886">
    <property type="term" value="C:plasma membrane"/>
    <property type="evidence" value="ECO:0007669"/>
    <property type="project" value="UniProtKB-SubCell"/>
</dbReference>
<dbReference type="InterPro" id="IPR007812">
    <property type="entry name" value="T2SS_protein-GspL"/>
</dbReference>
<keyword evidence="7 10" id="KW-0653">Protein transport</keyword>
<evidence type="ECO:0000256" key="9">
    <source>
        <dbReference type="ARBA" id="ARBA00023136"/>
    </source>
</evidence>
<evidence type="ECO:0000259" key="13">
    <source>
        <dbReference type="Pfam" id="PF12693"/>
    </source>
</evidence>
<dbReference type="GO" id="GO:0009276">
    <property type="term" value="C:Gram-negative-bacterium-type cell wall"/>
    <property type="evidence" value="ECO:0007669"/>
    <property type="project" value="InterPro"/>
</dbReference>
<keyword evidence="9" id="KW-0472">Membrane</keyword>
<dbReference type="Pfam" id="PF12693">
    <property type="entry name" value="GspL_C"/>
    <property type="match status" value="1"/>
</dbReference>
<sequence>MPTCFLFTKYLNDNGCVCLRLDDDGTVESPPEQRSFEAIRALQMNARTLIVETSEHASLFEVDLPLLGEKKARAAIPYALEDELAQTINSLHFAFDRQFYRRHHYLVTVIDKEKIQWIMHRLQTHEIEFEAITLDWFALNAHEMCMTEDTLLINQPDFKGALPTELAEMYLKNSSFVKHFIKSEVRGDTNTTANEEASTIENETFYCFKDSKKLPLTLEYEQVNETSVCWIAKRLLKLPWINLCQGEMQLRNQTPHLKKGYQLLGALAIAWLITMISVDLIKVHILNKKIHAVDQEIALIYKSFFPEAKQVISPKFRISQLLGADDSSKPNLWYLLAKLSQAIENSKTTIEKLSYQNNSLSVTITSPNFAELEQLENQLQQMQLHVNQTQAATQDDRVIATLELT</sequence>
<dbReference type="SUPFAM" id="SSF53067">
    <property type="entry name" value="Actin-like ATPase domain"/>
    <property type="match status" value="1"/>
</dbReference>
<dbReference type="GO" id="GO:0015627">
    <property type="term" value="C:type II protein secretion system complex"/>
    <property type="evidence" value="ECO:0007669"/>
    <property type="project" value="InterPro"/>
</dbReference>
<dbReference type="InterPro" id="IPR043129">
    <property type="entry name" value="ATPase_NBD"/>
</dbReference>
<dbReference type="InterPro" id="IPR024230">
    <property type="entry name" value="GspL_cyto_dom"/>
</dbReference>
<dbReference type="AlphaFoldDB" id="A0A0W0WBQ8"/>
<evidence type="ECO:0000313" key="15">
    <source>
        <dbReference type="Proteomes" id="UP000054761"/>
    </source>
</evidence>
<keyword evidence="6" id="KW-0812">Transmembrane</keyword>
<dbReference type="RefSeq" id="WP_058501193.1">
    <property type="nucleotide sequence ID" value="NZ_CAAAJA010000017.1"/>
</dbReference>
<dbReference type="NCBIfam" id="TIGR01709">
    <property type="entry name" value="typeII_sec_gspL"/>
    <property type="match status" value="1"/>
</dbReference>
<evidence type="ECO:0000256" key="1">
    <source>
        <dbReference type="ARBA" id="ARBA00004377"/>
    </source>
</evidence>
<evidence type="ECO:0000256" key="6">
    <source>
        <dbReference type="ARBA" id="ARBA00022692"/>
    </source>
</evidence>
<gene>
    <name evidence="14" type="ORF">Lisr_0819</name>
</gene>
<evidence type="ECO:0000256" key="10">
    <source>
        <dbReference type="PIRNR" id="PIRNR015761"/>
    </source>
</evidence>
<evidence type="ECO:0000256" key="4">
    <source>
        <dbReference type="ARBA" id="ARBA00022475"/>
    </source>
</evidence>
<feature type="coiled-coil region" evidence="11">
    <location>
        <begin position="336"/>
        <end position="392"/>
    </location>
</feature>
<comment type="caution">
    <text evidence="14">The sequence shown here is derived from an EMBL/GenBank/DDBJ whole genome shotgun (WGS) entry which is preliminary data.</text>
</comment>
<feature type="domain" description="GspL periplasmic" evidence="13">
    <location>
        <begin position="265"/>
        <end position="404"/>
    </location>
</feature>
<feature type="domain" description="GspL cytoplasmic actin-ATPase-like" evidence="12">
    <location>
        <begin position="54"/>
        <end position="155"/>
    </location>
</feature>
<dbReference type="Gene3D" id="3.30.420.380">
    <property type="match status" value="1"/>
</dbReference>
<name>A0A0W0WBQ8_9GAMM</name>
<keyword evidence="11" id="KW-0175">Coiled coil</keyword>
<comment type="function">
    <text evidence="10">Inner membrane component of the type II secretion system required for the energy-dependent secretion of extracellular factors such as proteases and toxins from the periplasm.</text>
</comment>
<protein>
    <recommendedName>
        <fullName evidence="10">Type II secretion system protein L</fullName>
        <shortName evidence="10">T2SS protein L</shortName>
    </recommendedName>
</protein>
<evidence type="ECO:0000259" key="12">
    <source>
        <dbReference type="Pfam" id="PF05134"/>
    </source>
</evidence>
<accession>A0A0W0WBQ8</accession>
<proteinExistence type="inferred from homology"/>
<dbReference type="EMBL" id="LNYH01000038">
    <property type="protein sequence ID" value="KTD29759.1"/>
    <property type="molecule type" value="Genomic_DNA"/>
</dbReference>
<reference evidence="14 15" key="1">
    <citation type="submission" date="2015-11" db="EMBL/GenBank/DDBJ databases">
        <title>Genomic analysis of 38 Legionella species identifies large and diverse effector repertoires.</title>
        <authorList>
            <person name="Burstein D."/>
            <person name="Amaro F."/>
            <person name="Zusman T."/>
            <person name="Lifshitz Z."/>
            <person name="Cohen O."/>
            <person name="Gilbert J.A."/>
            <person name="Pupko T."/>
            <person name="Shuman H.A."/>
            <person name="Segal G."/>
        </authorList>
    </citation>
    <scope>NUCLEOTIDE SEQUENCE [LARGE SCALE GENOMIC DNA]</scope>
    <source>
        <strain evidence="14 15">Bercovier 4</strain>
    </source>
</reference>
<evidence type="ECO:0000256" key="3">
    <source>
        <dbReference type="ARBA" id="ARBA00022448"/>
    </source>
</evidence>
<dbReference type="Pfam" id="PF05134">
    <property type="entry name" value="T2SSL"/>
    <property type="match status" value="1"/>
</dbReference>
<dbReference type="PATRIC" id="fig|454.4.peg.883"/>
<organism evidence="14 15">
    <name type="scientific">Legionella israelensis</name>
    <dbReference type="NCBI Taxonomy" id="454"/>
    <lineage>
        <taxon>Bacteria</taxon>
        <taxon>Pseudomonadati</taxon>
        <taxon>Pseudomonadota</taxon>
        <taxon>Gammaproteobacteria</taxon>
        <taxon>Legionellales</taxon>
        <taxon>Legionellaceae</taxon>
        <taxon>Legionella</taxon>
    </lineage>
</organism>